<proteinExistence type="predicted"/>
<sequence>MLVLESQVQILKASLRVVWRETVRA</sequence>
<accession>A0A0E9V9U7</accession>
<evidence type="ECO:0000313" key="1">
    <source>
        <dbReference type="EMBL" id="JAH74884.1"/>
    </source>
</evidence>
<dbReference type="AlphaFoldDB" id="A0A0E9V9U7"/>
<name>A0A0E9V9U7_ANGAN</name>
<reference evidence="1" key="1">
    <citation type="submission" date="2014-11" db="EMBL/GenBank/DDBJ databases">
        <authorList>
            <person name="Amaro Gonzalez C."/>
        </authorList>
    </citation>
    <scope>NUCLEOTIDE SEQUENCE</scope>
</reference>
<organism evidence="1">
    <name type="scientific">Anguilla anguilla</name>
    <name type="common">European freshwater eel</name>
    <name type="synonym">Muraena anguilla</name>
    <dbReference type="NCBI Taxonomy" id="7936"/>
    <lineage>
        <taxon>Eukaryota</taxon>
        <taxon>Metazoa</taxon>
        <taxon>Chordata</taxon>
        <taxon>Craniata</taxon>
        <taxon>Vertebrata</taxon>
        <taxon>Euteleostomi</taxon>
        <taxon>Actinopterygii</taxon>
        <taxon>Neopterygii</taxon>
        <taxon>Teleostei</taxon>
        <taxon>Anguilliformes</taxon>
        <taxon>Anguillidae</taxon>
        <taxon>Anguilla</taxon>
    </lineage>
</organism>
<protein>
    <submittedName>
        <fullName evidence="1">Uncharacterized protein</fullName>
    </submittedName>
</protein>
<dbReference type="EMBL" id="GBXM01033693">
    <property type="protein sequence ID" value="JAH74884.1"/>
    <property type="molecule type" value="Transcribed_RNA"/>
</dbReference>
<reference evidence="1" key="2">
    <citation type="journal article" date="2015" name="Fish Shellfish Immunol.">
        <title>Early steps in the European eel (Anguilla anguilla)-Vibrio vulnificus interaction in the gills: Role of the RtxA13 toxin.</title>
        <authorList>
            <person name="Callol A."/>
            <person name="Pajuelo D."/>
            <person name="Ebbesson L."/>
            <person name="Teles M."/>
            <person name="MacKenzie S."/>
            <person name="Amaro C."/>
        </authorList>
    </citation>
    <scope>NUCLEOTIDE SEQUENCE</scope>
</reference>